<dbReference type="Pfam" id="PF04011">
    <property type="entry name" value="LemA"/>
    <property type="match status" value="1"/>
</dbReference>
<dbReference type="Gene3D" id="1.20.1440.20">
    <property type="entry name" value="LemA-like domain"/>
    <property type="match status" value="1"/>
</dbReference>
<reference evidence="7 8" key="1">
    <citation type="submission" date="2016-10" db="EMBL/GenBank/DDBJ databases">
        <authorList>
            <person name="de Groot N.N."/>
        </authorList>
    </citation>
    <scope>NUCLEOTIDE SEQUENCE [LARGE SCALE GENOMIC DNA]</scope>
    <source>
        <strain evidence="7 8">DSM 23995</strain>
    </source>
</reference>
<dbReference type="AlphaFoldDB" id="A0A1I1Z369"/>
<evidence type="ECO:0000256" key="3">
    <source>
        <dbReference type="ARBA" id="ARBA00022692"/>
    </source>
</evidence>
<dbReference type="InterPro" id="IPR007156">
    <property type="entry name" value="MamQ_LemA"/>
</dbReference>
<comment type="subcellular location">
    <subcellularLocation>
        <location evidence="1">Membrane</location>
        <topology evidence="1">Single-pass membrane protein</topology>
    </subcellularLocation>
</comment>
<dbReference type="STRING" id="930128.SAMN05192532_10114"/>
<evidence type="ECO:0000256" key="1">
    <source>
        <dbReference type="ARBA" id="ARBA00004167"/>
    </source>
</evidence>
<evidence type="ECO:0000256" key="4">
    <source>
        <dbReference type="ARBA" id="ARBA00022989"/>
    </source>
</evidence>
<evidence type="ECO:0000313" key="8">
    <source>
        <dbReference type="Proteomes" id="UP000199516"/>
    </source>
</evidence>
<keyword evidence="8" id="KW-1185">Reference proteome</keyword>
<evidence type="ECO:0000256" key="2">
    <source>
        <dbReference type="ARBA" id="ARBA00008854"/>
    </source>
</evidence>
<evidence type="ECO:0000256" key="5">
    <source>
        <dbReference type="ARBA" id="ARBA00023136"/>
    </source>
</evidence>
<keyword evidence="4 6" id="KW-1133">Transmembrane helix</keyword>
<evidence type="ECO:0000256" key="6">
    <source>
        <dbReference type="SAM" id="Phobius"/>
    </source>
</evidence>
<dbReference type="GO" id="GO:0016020">
    <property type="term" value="C:membrane"/>
    <property type="evidence" value="ECO:0007669"/>
    <property type="project" value="UniProtKB-SubCell"/>
</dbReference>
<gene>
    <name evidence="7" type="ORF">SAMN05192532_10114</name>
</gene>
<evidence type="ECO:0000313" key="7">
    <source>
        <dbReference type="EMBL" id="SFE26149.1"/>
    </source>
</evidence>
<accession>A0A1I1Z369</accession>
<protein>
    <submittedName>
        <fullName evidence="7">LemA protein</fullName>
    </submittedName>
</protein>
<organism evidence="7 8">
    <name type="scientific">Alteribacillus iranensis</name>
    <dbReference type="NCBI Taxonomy" id="930128"/>
    <lineage>
        <taxon>Bacteria</taxon>
        <taxon>Bacillati</taxon>
        <taxon>Bacillota</taxon>
        <taxon>Bacilli</taxon>
        <taxon>Bacillales</taxon>
        <taxon>Bacillaceae</taxon>
        <taxon>Alteribacillus</taxon>
    </lineage>
</organism>
<dbReference type="Proteomes" id="UP000199516">
    <property type="component" value="Unassembled WGS sequence"/>
</dbReference>
<name>A0A1I1Z369_9BACI</name>
<keyword evidence="5 6" id="KW-0472">Membrane</keyword>
<dbReference type="RefSeq" id="WP_177194627.1">
    <property type="nucleotide sequence ID" value="NZ_FONT01000001.1"/>
</dbReference>
<dbReference type="PANTHER" id="PTHR34478:SF2">
    <property type="entry name" value="MEMBRANE PROTEIN"/>
    <property type="match status" value="1"/>
</dbReference>
<dbReference type="SUPFAM" id="SSF140478">
    <property type="entry name" value="LemA-like"/>
    <property type="match status" value="1"/>
</dbReference>
<feature type="transmembrane region" description="Helical" evidence="6">
    <location>
        <begin position="6"/>
        <end position="26"/>
    </location>
</feature>
<keyword evidence="3 6" id="KW-0812">Transmembrane</keyword>
<sequence length="181" mass="21013">MTLFSAILGIFIIVLLISWIVGYNALIKYLSWVEEAWTDIDVQLKRKVDLVPPFIDTIQPYARQEQYALEKLVEVRSRLTSNHANRTDLMIANEEMNGALKQVFDYAQDNTELQEEQEFHSLKNQFQETETKIKKALRIYDNTVTKYNTKIQSPPTSFVANIHGFYKRKPIGEAVPQEASR</sequence>
<comment type="similarity">
    <text evidence="2">Belongs to the LemA family.</text>
</comment>
<dbReference type="PANTHER" id="PTHR34478">
    <property type="entry name" value="PROTEIN LEMA"/>
    <property type="match status" value="1"/>
</dbReference>
<dbReference type="EMBL" id="FONT01000001">
    <property type="protein sequence ID" value="SFE26149.1"/>
    <property type="molecule type" value="Genomic_DNA"/>
</dbReference>
<proteinExistence type="inferred from homology"/>
<dbReference type="InterPro" id="IPR023353">
    <property type="entry name" value="LemA-like_dom_sf"/>
</dbReference>